<sequence length="116" mass="13274">MTTTKITESEIEKFAIELLEHQGYQYIYAPDIAPDSDTPERDRFEDVILLERLRKAIGRINPDIPADAREDAIRQVQRLNSPELISNNEAFHRMLTEGINVSYRKDGADRGDLNSA</sequence>
<keyword evidence="13" id="KW-1185">Reference proteome</keyword>
<evidence type="ECO:0000313" key="13">
    <source>
        <dbReference type="Proteomes" id="UP000033066"/>
    </source>
</evidence>
<dbReference type="GO" id="GO:0003677">
    <property type="term" value="F:DNA binding"/>
    <property type="evidence" value="ECO:0007669"/>
    <property type="project" value="UniProtKB-KW"/>
</dbReference>
<evidence type="ECO:0000256" key="8">
    <source>
        <dbReference type="ARBA" id="ARBA00022801"/>
    </source>
</evidence>
<name>A0A0E3SIY7_METBA</name>
<dbReference type="InterPro" id="IPR007409">
    <property type="entry name" value="Restrct_endonuc_type1_HsdR_N"/>
</dbReference>
<comment type="catalytic activity">
    <reaction evidence="1">
        <text>Endonucleolytic cleavage of DNA to give random double-stranded fragments with terminal 5'-phosphates, ATP is simultaneously hydrolyzed.</text>
        <dbReference type="EC" id="3.1.21.3"/>
    </reaction>
</comment>
<evidence type="ECO:0000256" key="2">
    <source>
        <dbReference type="ARBA" id="ARBA00008598"/>
    </source>
</evidence>
<reference evidence="12" key="1">
    <citation type="submission" date="2014-07" db="EMBL/GenBank/DDBJ databases">
        <title>Methanogenic archaea and the global carbon cycle.</title>
        <authorList>
            <person name="Henriksen J.R."/>
            <person name="Luke J."/>
            <person name="Reinhart S."/>
            <person name="Benedict M.N."/>
            <person name="Youngblut N.D."/>
            <person name="Metcalf M.E."/>
            <person name="Whitaker R.J."/>
            <person name="Metcalf W.W."/>
        </authorList>
    </citation>
    <scope>NUCLEOTIDE SEQUENCE [LARGE SCALE GENOMIC DNA]</scope>
    <source>
        <strain evidence="12">3</strain>
    </source>
</reference>
<evidence type="ECO:0000256" key="4">
    <source>
        <dbReference type="ARBA" id="ARBA00022722"/>
    </source>
</evidence>
<evidence type="ECO:0000256" key="7">
    <source>
        <dbReference type="ARBA" id="ARBA00022759"/>
    </source>
</evidence>
<dbReference type="EMBL" id="CP009517">
    <property type="protein sequence ID" value="AKB81451.1"/>
    <property type="molecule type" value="Genomic_DNA"/>
</dbReference>
<dbReference type="Proteomes" id="UP000033066">
    <property type="component" value="Chromosome"/>
</dbReference>
<dbReference type="PATRIC" id="fig|1434107.4.peg.1152"/>
<dbReference type="STRING" id="1434107.MSBR3_0873"/>
<dbReference type="GO" id="GO:0009035">
    <property type="term" value="F:type I site-specific deoxyribonuclease activity"/>
    <property type="evidence" value="ECO:0007669"/>
    <property type="project" value="UniProtKB-EC"/>
</dbReference>
<dbReference type="KEGG" id="mbak:MSBR3_0873"/>
<dbReference type="Pfam" id="PF04313">
    <property type="entry name" value="HSDR_N"/>
    <property type="match status" value="1"/>
</dbReference>
<keyword evidence="5" id="KW-0547">Nucleotide-binding</keyword>
<evidence type="ECO:0000313" key="12">
    <source>
        <dbReference type="EMBL" id="AKB81451.1"/>
    </source>
</evidence>
<proteinExistence type="inferred from homology"/>
<dbReference type="PANTHER" id="PTHR30195">
    <property type="entry name" value="TYPE I SITE-SPECIFIC DEOXYRIBONUCLEASE PROTEIN SUBUNIT M AND R"/>
    <property type="match status" value="1"/>
</dbReference>
<keyword evidence="6" id="KW-0680">Restriction system</keyword>
<keyword evidence="4" id="KW-0540">Nuclease</keyword>
<comment type="similarity">
    <text evidence="2">Belongs to the HsdR family.</text>
</comment>
<evidence type="ECO:0000256" key="3">
    <source>
        <dbReference type="ARBA" id="ARBA00012654"/>
    </source>
</evidence>
<keyword evidence="9" id="KW-0067">ATP-binding</keyword>
<dbReference type="AlphaFoldDB" id="A0A0E3SIY7"/>
<accession>A0A0E3SIY7</accession>
<dbReference type="HOGENOM" id="CLU_161214_1_0_2"/>
<keyword evidence="10" id="KW-0238">DNA-binding</keyword>
<protein>
    <recommendedName>
        <fullName evidence="3">type I site-specific deoxyribonuclease</fullName>
        <ecNumber evidence="3">3.1.21.3</ecNumber>
    </recommendedName>
</protein>
<dbReference type="EC" id="3.1.21.3" evidence="3"/>
<evidence type="ECO:0000256" key="5">
    <source>
        <dbReference type="ARBA" id="ARBA00022741"/>
    </source>
</evidence>
<keyword evidence="8 12" id="KW-0378">Hydrolase</keyword>
<dbReference type="GO" id="GO:0005524">
    <property type="term" value="F:ATP binding"/>
    <property type="evidence" value="ECO:0007669"/>
    <property type="project" value="UniProtKB-KW"/>
</dbReference>
<evidence type="ECO:0000256" key="10">
    <source>
        <dbReference type="ARBA" id="ARBA00023125"/>
    </source>
</evidence>
<evidence type="ECO:0000256" key="9">
    <source>
        <dbReference type="ARBA" id="ARBA00022840"/>
    </source>
</evidence>
<feature type="domain" description="Restriction endonuclease type I HsdR N-terminal" evidence="11">
    <location>
        <begin position="6"/>
        <end position="108"/>
    </location>
</feature>
<dbReference type="InterPro" id="IPR051268">
    <property type="entry name" value="Type-I_R_enzyme_R_subunit"/>
</dbReference>
<organism evidence="12 13">
    <name type="scientific">Methanosarcina barkeri 3</name>
    <dbReference type="NCBI Taxonomy" id="1434107"/>
    <lineage>
        <taxon>Archaea</taxon>
        <taxon>Methanobacteriati</taxon>
        <taxon>Methanobacteriota</taxon>
        <taxon>Stenosarchaea group</taxon>
        <taxon>Methanomicrobia</taxon>
        <taxon>Methanosarcinales</taxon>
        <taxon>Methanosarcinaceae</taxon>
        <taxon>Methanosarcina</taxon>
    </lineage>
</organism>
<evidence type="ECO:0000256" key="1">
    <source>
        <dbReference type="ARBA" id="ARBA00000851"/>
    </source>
</evidence>
<evidence type="ECO:0000259" key="11">
    <source>
        <dbReference type="Pfam" id="PF04313"/>
    </source>
</evidence>
<evidence type="ECO:0000256" key="6">
    <source>
        <dbReference type="ARBA" id="ARBA00022747"/>
    </source>
</evidence>
<keyword evidence="7" id="KW-0255">Endonuclease</keyword>
<gene>
    <name evidence="12" type="ORF">MSBR3_0873</name>
</gene>
<dbReference type="PANTHER" id="PTHR30195:SF15">
    <property type="entry name" value="TYPE I RESTRICTION ENZYME HINDI ENDONUCLEASE SUBUNIT"/>
    <property type="match status" value="1"/>
</dbReference>
<dbReference type="GO" id="GO:0009307">
    <property type="term" value="P:DNA restriction-modification system"/>
    <property type="evidence" value="ECO:0007669"/>
    <property type="project" value="UniProtKB-KW"/>
</dbReference>